<evidence type="ECO:0000256" key="11">
    <source>
        <dbReference type="RuleBase" id="RU004175"/>
    </source>
</evidence>
<evidence type="ECO:0000256" key="1">
    <source>
        <dbReference type="ARBA" id="ARBA00010178"/>
    </source>
</evidence>
<dbReference type="FunFam" id="3.40.50.1980:FF:000026">
    <property type="entry name" value="Histidinol dehydrogenase"/>
    <property type="match status" value="1"/>
</dbReference>
<dbReference type="PANTHER" id="PTHR21256:SF2">
    <property type="entry name" value="HISTIDINE BIOSYNTHESIS TRIFUNCTIONAL PROTEIN"/>
    <property type="match status" value="1"/>
</dbReference>
<feature type="binding site" evidence="5 9">
    <location>
        <position position="415"/>
    </location>
    <ligand>
        <name>substrate</name>
    </ligand>
</feature>
<dbReference type="RefSeq" id="WP_089388619.1">
    <property type="nucleotide sequence ID" value="NZ_FZNM01000009.1"/>
</dbReference>
<feature type="binding site" evidence="5 10">
    <location>
        <position position="361"/>
    </location>
    <ligand>
        <name>Zn(2+)</name>
        <dbReference type="ChEBI" id="CHEBI:29105"/>
    </ligand>
</feature>
<dbReference type="AlphaFoldDB" id="A0A238XDZ5"/>
<dbReference type="InterPro" id="IPR016161">
    <property type="entry name" value="Ald_DH/histidinol_DH"/>
</dbReference>
<comment type="catalytic activity">
    <reaction evidence="5">
        <text>L-histidinol + 2 NAD(+) + H2O = L-histidine + 2 NADH + 3 H(+)</text>
        <dbReference type="Rhea" id="RHEA:20641"/>
        <dbReference type="ChEBI" id="CHEBI:15377"/>
        <dbReference type="ChEBI" id="CHEBI:15378"/>
        <dbReference type="ChEBI" id="CHEBI:57540"/>
        <dbReference type="ChEBI" id="CHEBI:57595"/>
        <dbReference type="ChEBI" id="CHEBI:57699"/>
        <dbReference type="ChEBI" id="CHEBI:57945"/>
        <dbReference type="EC" id="1.1.1.23"/>
    </reaction>
</comment>
<evidence type="ECO:0000256" key="2">
    <source>
        <dbReference type="ARBA" id="ARBA00022723"/>
    </source>
</evidence>
<evidence type="ECO:0000256" key="5">
    <source>
        <dbReference type="HAMAP-Rule" id="MF_01024"/>
    </source>
</evidence>
<dbReference type="GO" id="GO:0000105">
    <property type="term" value="P:L-histidine biosynthetic process"/>
    <property type="evidence" value="ECO:0007669"/>
    <property type="project" value="UniProtKB-UniRule"/>
</dbReference>
<dbReference type="Proteomes" id="UP000198409">
    <property type="component" value="Unassembled WGS sequence"/>
</dbReference>
<dbReference type="Gene3D" id="3.40.50.1980">
    <property type="entry name" value="Nitrogenase molybdenum iron protein domain"/>
    <property type="match status" value="2"/>
</dbReference>
<evidence type="ECO:0000256" key="9">
    <source>
        <dbReference type="PIRSR" id="PIRSR000099-3"/>
    </source>
</evidence>
<evidence type="ECO:0000256" key="6">
    <source>
        <dbReference type="PIRNR" id="PIRNR000099"/>
    </source>
</evidence>
<reference evidence="13 15" key="3">
    <citation type="submission" date="2019-02" db="EMBL/GenBank/DDBJ databases">
        <authorList>
            <person name="Zhang G."/>
        </authorList>
    </citation>
    <scope>NUCLEOTIDE SEQUENCE [LARGE SCALE GENOMIC DNA]</scope>
    <source>
        <strain evidence="13 15">CMB17</strain>
    </source>
</reference>
<evidence type="ECO:0000313" key="15">
    <source>
        <dbReference type="Proteomes" id="UP000292859"/>
    </source>
</evidence>
<dbReference type="EC" id="1.1.1.23" evidence="5"/>
<feature type="active site" description="Proton acceptor" evidence="5 7">
    <location>
        <position position="327"/>
    </location>
</feature>
<dbReference type="CDD" id="cd06572">
    <property type="entry name" value="Histidinol_dh"/>
    <property type="match status" value="1"/>
</dbReference>
<dbReference type="PANTHER" id="PTHR21256">
    <property type="entry name" value="HISTIDINOL DEHYDROGENASE HDH"/>
    <property type="match status" value="1"/>
</dbReference>
<reference evidence="14" key="2">
    <citation type="submission" date="2017-06" db="EMBL/GenBank/DDBJ databases">
        <authorList>
            <person name="Varghese N."/>
            <person name="Submissions S."/>
        </authorList>
    </citation>
    <scope>NUCLEOTIDE SEQUENCE [LARGE SCALE GENOMIC DNA]</scope>
    <source>
        <strain evidence="14">DSM 26170</strain>
    </source>
</reference>
<feature type="binding site" evidence="5 10">
    <location>
        <position position="259"/>
    </location>
    <ligand>
        <name>Zn(2+)</name>
        <dbReference type="ChEBI" id="CHEBI:29105"/>
    </ligand>
</feature>
<feature type="binding site" evidence="5 9">
    <location>
        <position position="262"/>
    </location>
    <ligand>
        <name>substrate</name>
    </ligand>
</feature>
<sequence>MPVTLNTSQPDFEARLAEMLSAKREDSTDVNAAVAAIIADVRHRGDAALCDLTRRFDRLDLTPGTLRFSPDEIAAHVAKVTAEDRAALSLAAERIRAYHARQMPDDASWTDPDGASLGWRWTPVSAAGLYVPGGQAAYPSSVLMNAVPARVAGVERLVICVPTPGGVVNPLVLLAAQLSGVDEIYRIGGAQAVAAMAYGTDTIAPVDKVTGPGNAYVAAAKRQVFGRVGIDMIAGPSEVLVIADGDQHPDWLALDLLAQAEHDADAQSILITTDPALGHAVAGAVDRILPTLPRAQIAGASWRDYGTIIVVRDLDEAAALSNRIAPEHLELCVDDPEGLAAKCVHAGAIFLGSHTPEAVGDYVSGPNHVLPTARSARFSSGLSVLDFLKRTTMARLTPGALAAIGPAAMRLAAAEGLQAHGESIRARLDMVNERPAE</sequence>
<dbReference type="GO" id="GO:0004399">
    <property type="term" value="F:histidinol dehydrogenase activity"/>
    <property type="evidence" value="ECO:0007669"/>
    <property type="project" value="UniProtKB-UniRule"/>
</dbReference>
<evidence type="ECO:0000256" key="3">
    <source>
        <dbReference type="ARBA" id="ARBA00022833"/>
    </source>
</evidence>
<dbReference type="Proteomes" id="UP000292859">
    <property type="component" value="Unassembled WGS sequence"/>
</dbReference>
<feature type="binding site" evidence="5 9">
    <location>
        <position position="259"/>
    </location>
    <ligand>
        <name>substrate</name>
    </ligand>
</feature>
<dbReference type="PRINTS" id="PR00083">
    <property type="entry name" value="HOLDHDRGNASE"/>
</dbReference>
<dbReference type="OrthoDB" id="9805269at2"/>
<evidence type="ECO:0000313" key="14">
    <source>
        <dbReference type="Proteomes" id="UP000198409"/>
    </source>
</evidence>
<feature type="binding site" evidence="5 9">
    <location>
        <position position="328"/>
    </location>
    <ligand>
        <name>substrate</name>
    </ligand>
</feature>
<feature type="binding site" evidence="5 9">
    <location>
        <position position="361"/>
    </location>
    <ligand>
        <name>substrate</name>
    </ligand>
</feature>
<dbReference type="SUPFAM" id="SSF53720">
    <property type="entry name" value="ALDH-like"/>
    <property type="match status" value="1"/>
</dbReference>
<comment type="cofactor">
    <cofactor evidence="5 10">
        <name>Zn(2+)</name>
        <dbReference type="ChEBI" id="CHEBI:29105"/>
    </cofactor>
    <text evidence="5 10">Binds 1 zinc ion per subunit.</text>
</comment>
<feature type="binding site" evidence="5 8">
    <location>
        <position position="130"/>
    </location>
    <ligand>
        <name>NAD(+)</name>
        <dbReference type="ChEBI" id="CHEBI:57540"/>
    </ligand>
</feature>
<keyword evidence="5" id="KW-0028">Amino-acid biosynthesis</keyword>
<dbReference type="NCBIfam" id="TIGR00069">
    <property type="entry name" value="hisD"/>
    <property type="match status" value="1"/>
</dbReference>
<feature type="binding site" evidence="5 8">
    <location>
        <position position="214"/>
    </location>
    <ligand>
        <name>NAD(+)</name>
        <dbReference type="ChEBI" id="CHEBI:57540"/>
    </ligand>
</feature>
<accession>A0A238XDZ5</accession>
<evidence type="ECO:0000256" key="10">
    <source>
        <dbReference type="PIRSR" id="PIRSR000099-4"/>
    </source>
</evidence>
<evidence type="ECO:0000256" key="4">
    <source>
        <dbReference type="ARBA" id="ARBA00023002"/>
    </source>
</evidence>
<proteinExistence type="inferred from homology"/>
<dbReference type="HAMAP" id="MF_01024">
    <property type="entry name" value="HisD"/>
    <property type="match status" value="1"/>
</dbReference>
<dbReference type="EMBL" id="SIRL01000007">
    <property type="protein sequence ID" value="TBN49657.1"/>
    <property type="molecule type" value="Genomic_DNA"/>
</dbReference>
<dbReference type="FunFam" id="3.40.50.1980:FF:000001">
    <property type="entry name" value="Histidinol dehydrogenase"/>
    <property type="match status" value="1"/>
</dbReference>
<keyword evidence="5 8" id="KW-0520">NAD</keyword>
<dbReference type="GO" id="GO:0008270">
    <property type="term" value="F:zinc ion binding"/>
    <property type="evidence" value="ECO:0007669"/>
    <property type="project" value="UniProtKB-UniRule"/>
</dbReference>
<gene>
    <name evidence="5 13" type="primary">hisD</name>
    <name evidence="13" type="ORF">EYF88_11365</name>
    <name evidence="12" type="ORF">SAMN06265378_10997</name>
</gene>
<evidence type="ECO:0000313" key="13">
    <source>
        <dbReference type="EMBL" id="TBN49657.1"/>
    </source>
</evidence>
<evidence type="ECO:0000313" key="12">
    <source>
        <dbReference type="EMBL" id="SNR56892.1"/>
    </source>
</evidence>
<feature type="binding site" evidence="5 10">
    <location>
        <position position="262"/>
    </location>
    <ligand>
        <name>Zn(2+)</name>
        <dbReference type="ChEBI" id="CHEBI:29105"/>
    </ligand>
</feature>
<dbReference type="PIRSF" id="PIRSF000099">
    <property type="entry name" value="Histidinol_dh"/>
    <property type="match status" value="1"/>
</dbReference>
<evidence type="ECO:0000256" key="8">
    <source>
        <dbReference type="PIRSR" id="PIRSR000099-2"/>
    </source>
</evidence>
<keyword evidence="4 5" id="KW-0560">Oxidoreductase</keyword>
<name>A0A238XDZ5_9RHOB</name>
<feature type="binding site" evidence="5 8">
    <location>
        <position position="191"/>
    </location>
    <ligand>
        <name>NAD(+)</name>
        <dbReference type="ChEBI" id="CHEBI:57540"/>
    </ligand>
</feature>
<protein>
    <recommendedName>
        <fullName evidence="5">Histidinol dehydrogenase</fullName>
        <shortName evidence="5">HDH</shortName>
        <ecNumber evidence="5">1.1.1.23</ecNumber>
    </recommendedName>
</protein>
<reference evidence="12" key="1">
    <citation type="submission" date="2017-06" db="EMBL/GenBank/DDBJ databases">
        <authorList>
            <person name="Kim H.J."/>
            <person name="Triplett B.A."/>
        </authorList>
    </citation>
    <scope>NUCLEOTIDE SEQUENCE [LARGE SCALE GENOMIC DNA]</scope>
    <source>
        <strain evidence="12">DSM 26170</strain>
    </source>
</reference>
<feature type="active site" description="Proton acceptor" evidence="5 7">
    <location>
        <position position="328"/>
    </location>
</feature>
<dbReference type="GO" id="GO:0005829">
    <property type="term" value="C:cytosol"/>
    <property type="evidence" value="ECO:0007669"/>
    <property type="project" value="TreeGrafter"/>
</dbReference>
<feature type="binding site" evidence="5 10">
    <location>
        <position position="420"/>
    </location>
    <ligand>
        <name>Zn(2+)</name>
        <dbReference type="ChEBI" id="CHEBI:29105"/>
    </ligand>
</feature>
<comment type="pathway">
    <text evidence="5">Amino-acid biosynthesis; L-histidine biosynthesis; L-histidine from 5-phospho-alpha-D-ribose 1-diphosphate: step 9/9.</text>
</comment>
<keyword evidence="15" id="KW-1185">Reference proteome</keyword>
<feature type="binding site" evidence="5 9">
    <location>
        <position position="420"/>
    </location>
    <ligand>
        <name>substrate</name>
    </ligand>
</feature>
<feature type="binding site" evidence="5 9">
    <location>
        <position position="237"/>
    </location>
    <ligand>
        <name>substrate</name>
    </ligand>
</feature>
<comment type="similarity">
    <text evidence="1 5 6 11">Belongs to the histidinol dehydrogenase family.</text>
</comment>
<dbReference type="EMBL" id="FZNM01000009">
    <property type="protein sequence ID" value="SNR56892.1"/>
    <property type="molecule type" value="Genomic_DNA"/>
</dbReference>
<dbReference type="Pfam" id="PF00815">
    <property type="entry name" value="Histidinol_dh"/>
    <property type="match status" value="1"/>
</dbReference>
<comment type="function">
    <text evidence="5">Catalyzes the sequential NAD-dependent oxidations of L-histidinol to L-histidinaldehyde and then to L-histidine.</text>
</comment>
<dbReference type="InterPro" id="IPR022695">
    <property type="entry name" value="Histidinol_DH_monofunct"/>
</dbReference>
<evidence type="ECO:0000256" key="7">
    <source>
        <dbReference type="PIRSR" id="PIRSR000099-1"/>
    </source>
</evidence>
<keyword evidence="3 5" id="KW-0862">Zinc</keyword>
<organism evidence="12 14">
    <name type="scientific">Paracoccus sediminis</name>
    <dbReference type="NCBI Taxonomy" id="1214787"/>
    <lineage>
        <taxon>Bacteria</taxon>
        <taxon>Pseudomonadati</taxon>
        <taxon>Pseudomonadota</taxon>
        <taxon>Alphaproteobacteria</taxon>
        <taxon>Rhodobacterales</taxon>
        <taxon>Paracoccaceae</taxon>
        <taxon>Paracoccus</taxon>
    </lineage>
</organism>
<dbReference type="UniPathway" id="UPA00031">
    <property type="reaction ID" value="UER00014"/>
</dbReference>
<dbReference type="GO" id="GO:0051287">
    <property type="term" value="F:NAD binding"/>
    <property type="evidence" value="ECO:0007669"/>
    <property type="project" value="InterPro"/>
</dbReference>
<dbReference type="Gene3D" id="1.20.5.1300">
    <property type="match status" value="1"/>
</dbReference>
<dbReference type="InterPro" id="IPR012131">
    <property type="entry name" value="Hstdl_DH"/>
</dbReference>
<keyword evidence="5" id="KW-0368">Histidine biosynthesis</keyword>
<keyword evidence="2 5" id="KW-0479">Metal-binding</keyword>